<comment type="similarity">
    <text evidence="1">Belongs to the helicase family. UvrD subfamily.</text>
</comment>
<dbReference type="PANTHER" id="PTHR11070:SF2">
    <property type="entry name" value="ATP-DEPENDENT DNA HELICASE SRS2"/>
    <property type="match status" value="1"/>
</dbReference>
<evidence type="ECO:0000256" key="12">
    <source>
        <dbReference type="PROSITE-ProRule" id="PRU00560"/>
    </source>
</evidence>
<dbReference type="PROSITE" id="PS51198">
    <property type="entry name" value="UVRD_HELICASE_ATP_BIND"/>
    <property type="match status" value="1"/>
</dbReference>
<keyword evidence="4 12" id="KW-0347">Helicase</keyword>
<dbReference type="Pfam" id="PF13361">
    <property type="entry name" value="UvrD_C"/>
    <property type="match status" value="1"/>
</dbReference>
<feature type="domain" description="UvrD-like helicase C-terminal" evidence="14">
    <location>
        <begin position="291"/>
        <end position="570"/>
    </location>
</feature>
<dbReference type="Gene3D" id="3.40.50.300">
    <property type="entry name" value="P-loop containing nucleotide triphosphate hydrolases"/>
    <property type="match status" value="2"/>
</dbReference>
<dbReference type="STRING" id="1391653.AKJ08_0599"/>
<dbReference type="Pfam" id="PF00580">
    <property type="entry name" value="UvrD-helicase"/>
    <property type="match status" value="1"/>
</dbReference>
<evidence type="ECO:0000256" key="1">
    <source>
        <dbReference type="ARBA" id="ARBA00009922"/>
    </source>
</evidence>
<keyword evidence="5 12" id="KW-0067">ATP-binding</keyword>
<dbReference type="CDD" id="cd17932">
    <property type="entry name" value="DEXQc_UvrD"/>
    <property type="match status" value="1"/>
</dbReference>
<dbReference type="Gene3D" id="1.10.486.10">
    <property type="entry name" value="PCRA, domain 4"/>
    <property type="match status" value="1"/>
</dbReference>
<organism evidence="15 16">
    <name type="scientific">Vulgatibacter incomptus</name>
    <dbReference type="NCBI Taxonomy" id="1391653"/>
    <lineage>
        <taxon>Bacteria</taxon>
        <taxon>Pseudomonadati</taxon>
        <taxon>Myxococcota</taxon>
        <taxon>Myxococcia</taxon>
        <taxon>Myxococcales</taxon>
        <taxon>Cystobacterineae</taxon>
        <taxon>Vulgatibacteraceae</taxon>
        <taxon>Vulgatibacter</taxon>
    </lineage>
</organism>
<dbReference type="InterPro" id="IPR027417">
    <property type="entry name" value="P-loop_NTPase"/>
</dbReference>
<dbReference type="AlphaFoldDB" id="A0A0K1P9N9"/>
<sequence length="677" mass="75672">MIDLSTLNPPQREAVITTEGPLLVLAGAGSGKTRVIVHRIAWILQQGNPATSVLAMTFTNKAASEMRERVGQLVSSRKSKELTLGTFHAFGLHLLRQEHKRIGYPRQFTIADAGDQAALVKRAMREVKIDDRSFDPRRILGLLSLAKCEGIQPGEPIARPGRPTIHGEEYELVAEEVYPRYESALRAMAMVDFDDLIGLPIKLLREHQELRDRLNDRFRYLLVDEYQDTNRTQLELLKLLGLPRGNVCAVGDDDQAIYGWRGAEVENILRFHLHFPGAKEVRLEQNYRSFGNILDCANEVIAKNEARKVKALFTERGGGEKVRVVTCPNDEAEARFAVGELRASIAGGRRPGDHAILYRTNLQSRAFEEVLRAEGVPYEVVGGTEFFDRREVKDLLAYLRLFVNNGDEVSLLRIVNFPARGIGDATMEKVRHRATVEALPLLKAMRKAAAGAWPEVAPAAGRIQAFVEIVDRYSNRLVEGEPASRLARELCEEVDLRGAIASQMTSAAAASRRIGLIDETLVSLERFEAREGKKHSLAQYLAQLTLDRRDDEPALPGDRVVMMTLHAAKGLEFPVVFLAGLEEDLLPHKGIQGGPQDLPEERRLAYVGITRARERLFLTRSAARLSRGKEVPRTPSRFLSDLPGHAIEEIDIAQPTEASELRSETFFDELLARLESR</sequence>
<dbReference type="GO" id="GO:0005829">
    <property type="term" value="C:cytosol"/>
    <property type="evidence" value="ECO:0007669"/>
    <property type="project" value="TreeGrafter"/>
</dbReference>
<keyword evidence="7" id="KW-0413">Isomerase</keyword>
<evidence type="ECO:0000313" key="15">
    <source>
        <dbReference type="EMBL" id="AKU90212.1"/>
    </source>
</evidence>
<dbReference type="InterPro" id="IPR000212">
    <property type="entry name" value="DNA_helicase_UvrD/REP"/>
</dbReference>
<reference evidence="15 16" key="1">
    <citation type="submission" date="2015-08" db="EMBL/GenBank/DDBJ databases">
        <authorList>
            <person name="Babu N.S."/>
            <person name="Beckwith C.J."/>
            <person name="Beseler K.G."/>
            <person name="Brison A."/>
            <person name="Carone J.V."/>
            <person name="Caskin T.P."/>
            <person name="Diamond M."/>
            <person name="Durham M.E."/>
            <person name="Foxe J.M."/>
            <person name="Go M."/>
            <person name="Henderson B.A."/>
            <person name="Jones I.B."/>
            <person name="McGettigan J.A."/>
            <person name="Micheletti S.J."/>
            <person name="Nasrallah M.E."/>
            <person name="Ortiz D."/>
            <person name="Piller C.R."/>
            <person name="Privatt S.R."/>
            <person name="Schneider S.L."/>
            <person name="Sharp S."/>
            <person name="Smith T.C."/>
            <person name="Stanton J.D."/>
            <person name="Ullery H.E."/>
            <person name="Wilson R.J."/>
            <person name="Serrano M.G."/>
            <person name="Buck G."/>
            <person name="Lee V."/>
            <person name="Wang Y."/>
            <person name="Carvalho R."/>
            <person name="Voegtly L."/>
            <person name="Shi R."/>
            <person name="Duckworth R."/>
            <person name="Johnson A."/>
            <person name="Loviza R."/>
            <person name="Walstead R."/>
            <person name="Shah Z."/>
            <person name="Kiflezghi M."/>
            <person name="Wade K."/>
            <person name="Ball S.L."/>
            <person name="Bradley K.W."/>
            <person name="Asai D.J."/>
            <person name="Bowman C.A."/>
            <person name="Russell D.A."/>
            <person name="Pope W.H."/>
            <person name="Jacobs-Sera D."/>
            <person name="Hendrix R.W."/>
            <person name="Hatfull G.F."/>
        </authorList>
    </citation>
    <scope>NUCLEOTIDE SEQUENCE [LARGE SCALE GENOMIC DNA]</scope>
    <source>
        <strain evidence="15 16">DSM 27710</strain>
    </source>
</reference>
<evidence type="ECO:0000256" key="4">
    <source>
        <dbReference type="ARBA" id="ARBA00022806"/>
    </source>
</evidence>
<dbReference type="GO" id="GO:0003677">
    <property type="term" value="F:DNA binding"/>
    <property type="evidence" value="ECO:0007669"/>
    <property type="project" value="UniProtKB-KW"/>
</dbReference>
<accession>A0A0K1P9N9</accession>
<evidence type="ECO:0000256" key="7">
    <source>
        <dbReference type="ARBA" id="ARBA00023235"/>
    </source>
</evidence>
<dbReference type="EC" id="5.6.2.4" evidence="9"/>
<dbReference type="CDD" id="cd18807">
    <property type="entry name" value="SF1_C_UvrD"/>
    <property type="match status" value="1"/>
</dbReference>
<name>A0A0K1P9N9_9BACT</name>
<evidence type="ECO:0000256" key="3">
    <source>
        <dbReference type="ARBA" id="ARBA00022801"/>
    </source>
</evidence>
<evidence type="ECO:0000313" key="16">
    <source>
        <dbReference type="Proteomes" id="UP000055590"/>
    </source>
</evidence>
<dbReference type="SUPFAM" id="SSF52540">
    <property type="entry name" value="P-loop containing nucleoside triphosphate hydrolases"/>
    <property type="match status" value="1"/>
</dbReference>
<comment type="catalytic activity">
    <reaction evidence="11">
        <text>ATP + H2O = ADP + phosphate + H(+)</text>
        <dbReference type="Rhea" id="RHEA:13065"/>
        <dbReference type="ChEBI" id="CHEBI:15377"/>
        <dbReference type="ChEBI" id="CHEBI:15378"/>
        <dbReference type="ChEBI" id="CHEBI:30616"/>
        <dbReference type="ChEBI" id="CHEBI:43474"/>
        <dbReference type="ChEBI" id="CHEBI:456216"/>
        <dbReference type="EC" id="5.6.2.4"/>
    </reaction>
</comment>
<evidence type="ECO:0000259" key="13">
    <source>
        <dbReference type="PROSITE" id="PS51198"/>
    </source>
</evidence>
<gene>
    <name evidence="15" type="ORF">AKJ08_0599</name>
</gene>
<keyword evidence="6" id="KW-0238">DNA-binding</keyword>
<evidence type="ECO:0000256" key="2">
    <source>
        <dbReference type="ARBA" id="ARBA00022741"/>
    </source>
</evidence>
<dbReference type="PROSITE" id="PS51217">
    <property type="entry name" value="UVRD_HELICASE_CTER"/>
    <property type="match status" value="1"/>
</dbReference>
<proteinExistence type="inferred from homology"/>
<dbReference type="PANTHER" id="PTHR11070">
    <property type="entry name" value="UVRD / RECB / PCRA DNA HELICASE FAMILY MEMBER"/>
    <property type="match status" value="1"/>
</dbReference>
<dbReference type="OrthoDB" id="9810135at2"/>
<dbReference type="GO" id="GO:0005524">
    <property type="term" value="F:ATP binding"/>
    <property type="evidence" value="ECO:0007669"/>
    <property type="project" value="UniProtKB-UniRule"/>
</dbReference>
<dbReference type="GO" id="GO:0016887">
    <property type="term" value="F:ATP hydrolysis activity"/>
    <property type="evidence" value="ECO:0007669"/>
    <property type="project" value="RHEA"/>
</dbReference>
<evidence type="ECO:0000259" key="14">
    <source>
        <dbReference type="PROSITE" id="PS51217"/>
    </source>
</evidence>
<evidence type="ECO:0000256" key="8">
    <source>
        <dbReference type="ARBA" id="ARBA00034617"/>
    </source>
</evidence>
<dbReference type="Proteomes" id="UP000055590">
    <property type="component" value="Chromosome"/>
</dbReference>
<evidence type="ECO:0000256" key="5">
    <source>
        <dbReference type="ARBA" id="ARBA00022840"/>
    </source>
</evidence>
<dbReference type="EMBL" id="CP012332">
    <property type="protein sequence ID" value="AKU90212.1"/>
    <property type="molecule type" value="Genomic_DNA"/>
</dbReference>
<dbReference type="InterPro" id="IPR014017">
    <property type="entry name" value="DNA_helicase_UvrD-like_C"/>
</dbReference>
<evidence type="ECO:0000256" key="9">
    <source>
        <dbReference type="ARBA" id="ARBA00034808"/>
    </source>
</evidence>
<dbReference type="InterPro" id="IPR013986">
    <property type="entry name" value="DExx_box_DNA_helicase_dom_sf"/>
</dbReference>
<dbReference type="GO" id="GO:0043138">
    <property type="term" value="F:3'-5' DNA helicase activity"/>
    <property type="evidence" value="ECO:0007669"/>
    <property type="project" value="UniProtKB-EC"/>
</dbReference>
<protein>
    <recommendedName>
        <fullName evidence="9">DNA 3'-5' helicase</fullName>
        <ecNumber evidence="9">5.6.2.4</ecNumber>
    </recommendedName>
    <alternativeName>
        <fullName evidence="10">DNA 3'-5' helicase II</fullName>
    </alternativeName>
</protein>
<evidence type="ECO:0000256" key="10">
    <source>
        <dbReference type="ARBA" id="ARBA00034923"/>
    </source>
</evidence>
<dbReference type="Gene3D" id="1.10.10.160">
    <property type="match status" value="1"/>
</dbReference>
<dbReference type="InterPro" id="IPR014016">
    <property type="entry name" value="UvrD-like_ATP-bd"/>
</dbReference>
<dbReference type="GO" id="GO:0000725">
    <property type="term" value="P:recombinational repair"/>
    <property type="evidence" value="ECO:0007669"/>
    <property type="project" value="TreeGrafter"/>
</dbReference>
<evidence type="ECO:0000256" key="6">
    <source>
        <dbReference type="ARBA" id="ARBA00023125"/>
    </source>
</evidence>
<comment type="catalytic activity">
    <reaction evidence="8">
        <text>Couples ATP hydrolysis with the unwinding of duplex DNA by translocating in the 3'-5' direction.</text>
        <dbReference type="EC" id="5.6.2.4"/>
    </reaction>
</comment>
<dbReference type="KEGG" id="vin:AKJ08_0599"/>
<keyword evidence="3 12" id="KW-0378">Hydrolase</keyword>
<dbReference type="PATRIC" id="fig|1391653.3.peg.617"/>
<keyword evidence="16" id="KW-1185">Reference proteome</keyword>
<feature type="domain" description="UvrD-like helicase ATP-binding" evidence="13">
    <location>
        <begin position="5"/>
        <end position="290"/>
    </location>
</feature>
<evidence type="ECO:0000256" key="11">
    <source>
        <dbReference type="ARBA" id="ARBA00048988"/>
    </source>
</evidence>
<keyword evidence="2 12" id="KW-0547">Nucleotide-binding</keyword>
<dbReference type="RefSeq" id="WP_050724690.1">
    <property type="nucleotide sequence ID" value="NZ_CP012332.1"/>
</dbReference>
<feature type="binding site" evidence="12">
    <location>
        <begin position="26"/>
        <end position="33"/>
    </location>
    <ligand>
        <name>ATP</name>
        <dbReference type="ChEBI" id="CHEBI:30616"/>
    </ligand>
</feature>